<dbReference type="AlphaFoldDB" id="A0A511VAW9"/>
<protein>
    <submittedName>
        <fullName evidence="2">Hydrolase</fullName>
    </submittedName>
</protein>
<dbReference type="RefSeq" id="WP_146809656.1">
    <property type="nucleotide sequence ID" value="NZ_BJXX01000078.1"/>
</dbReference>
<comment type="caution">
    <text evidence="2">The sequence shown here is derived from an EMBL/GenBank/DDBJ whole genome shotgun (WGS) entry which is preliminary data.</text>
</comment>
<dbReference type="InterPro" id="IPR029058">
    <property type="entry name" value="AB_hydrolase_fold"/>
</dbReference>
<dbReference type="Pfam" id="PF00561">
    <property type="entry name" value="Abhydrolase_1"/>
    <property type="match status" value="1"/>
</dbReference>
<dbReference type="Gene3D" id="3.40.50.1820">
    <property type="entry name" value="alpha/beta hydrolase"/>
    <property type="match status" value="1"/>
</dbReference>
<proteinExistence type="predicted"/>
<dbReference type="PANTHER" id="PTHR43433:SF5">
    <property type="entry name" value="AB HYDROLASE-1 DOMAIN-CONTAINING PROTEIN"/>
    <property type="match status" value="1"/>
</dbReference>
<organism evidence="2 3">
    <name type="scientific">Aneurinibacillus danicus</name>
    <dbReference type="NCBI Taxonomy" id="267746"/>
    <lineage>
        <taxon>Bacteria</taxon>
        <taxon>Bacillati</taxon>
        <taxon>Bacillota</taxon>
        <taxon>Bacilli</taxon>
        <taxon>Bacillales</taxon>
        <taxon>Paenibacillaceae</taxon>
        <taxon>Aneurinibacillus group</taxon>
        <taxon>Aneurinibacillus</taxon>
    </lineage>
</organism>
<evidence type="ECO:0000259" key="1">
    <source>
        <dbReference type="Pfam" id="PF00561"/>
    </source>
</evidence>
<feature type="domain" description="AB hydrolase-1" evidence="1">
    <location>
        <begin position="21"/>
        <end position="234"/>
    </location>
</feature>
<dbReference type="GO" id="GO:0046503">
    <property type="term" value="P:glycerolipid catabolic process"/>
    <property type="evidence" value="ECO:0007669"/>
    <property type="project" value="TreeGrafter"/>
</dbReference>
<dbReference type="SUPFAM" id="SSF53474">
    <property type="entry name" value="alpha/beta-Hydrolases"/>
    <property type="match status" value="1"/>
</dbReference>
<evidence type="ECO:0000313" key="2">
    <source>
        <dbReference type="EMBL" id="GEN34382.1"/>
    </source>
</evidence>
<name>A0A511VAW9_9BACL</name>
<dbReference type="OrthoDB" id="6191536at2"/>
<sequence>MASIDANGVSLHYIVRGKGAPLIFIHPPVLSSANFTYQLDELSKYFTVIAFDIRGHGKSQPSAQTLTYSLVVEDMKKILNHLTIEKAFVCGYSAGGSIALEFLLTAPERSLGGILIGGISEVNSRWLKNVISLGASCARAGAIPTLACSISWSNSDTMAMFRQLWKDAKKADKKSVEEYYRYSLTYNCTNRLWSISSPVLLVYGKNDIPFHAYGRLIHQKLPHSEFAMIPNVKHQIPTKAHGELNRLIKRFVHAQQ</sequence>
<dbReference type="InterPro" id="IPR000073">
    <property type="entry name" value="AB_hydrolase_1"/>
</dbReference>
<dbReference type="Proteomes" id="UP000321157">
    <property type="component" value="Unassembled WGS sequence"/>
</dbReference>
<keyword evidence="3" id="KW-1185">Reference proteome</keyword>
<dbReference type="InterPro" id="IPR050471">
    <property type="entry name" value="AB_hydrolase"/>
</dbReference>
<keyword evidence="2" id="KW-0378">Hydrolase</keyword>
<gene>
    <name evidence="2" type="ORF">ADA01nite_18420</name>
</gene>
<reference evidence="2 3" key="1">
    <citation type="submission" date="2019-07" db="EMBL/GenBank/DDBJ databases">
        <title>Whole genome shotgun sequence of Aneurinibacillus danicus NBRC 102444.</title>
        <authorList>
            <person name="Hosoyama A."/>
            <person name="Uohara A."/>
            <person name="Ohji S."/>
            <person name="Ichikawa N."/>
        </authorList>
    </citation>
    <scope>NUCLEOTIDE SEQUENCE [LARGE SCALE GENOMIC DNA]</scope>
    <source>
        <strain evidence="2 3">NBRC 102444</strain>
    </source>
</reference>
<evidence type="ECO:0000313" key="3">
    <source>
        <dbReference type="Proteomes" id="UP000321157"/>
    </source>
</evidence>
<dbReference type="GO" id="GO:0004806">
    <property type="term" value="F:triacylglycerol lipase activity"/>
    <property type="evidence" value="ECO:0007669"/>
    <property type="project" value="TreeGrafter"/>
</dbReference>
<accession>A0A511VAW9</accession>
<dbReference type="EMBL" id="BJXX01000078">
    <property type="protein sequence ID" value="GEN34382.1"/>
    <property type="molecule type" value="Genomic_DNA"/>
</dbReference>
<dbReference type="PANTHER" id="PTHR43433">
    <property type="entry name" value="HYDROLASE, ALPHA/BETA FOLD FAMILY PROTEIN"/>
    <property type="match status" value="1"/>
</dbReference>